<dbReference type="CDD" id="cd11614">
    <property type="entry name" value="SAF_CpaB_FlgA_like"/>
    <property type="match status" value="1"/>
</dbReference>
<reference evidence="6" key="1">
    <citation type="submission" date="2017-04" db="EMBL/GenBank/DDBJ databases">
        <title>Unexpected and diverse lifestyles within the genus Limnohabitans.</title>
        <authorList>
            <person name="Kasalicky V."/>
            <person name="Mehrshad M."/>
            <person name="Andrei S.-A."/>
            <person name="Salcher M."/>
            <person name="Kratochvilova H."/>
            <person name="Simek K."/>
            <person name="Ghai R."/>
        </authorList>
    </citation>
    <scope>NUCLEOTIDE SEQUENCE [LARGE SCALE GENOMIC DNA]</scope>
    <source>
        <strain evidence="6">II-D5</strain>
    </source>
</reference>
<evidence type="ECO:0000313" key="6">
    <source>
        <dbReference type="EMBL" id="PVE41759.1"/>
    </source>
</evidence>
<dbReference type="OrthoDB" id="8561436at2"/>
<keyword evidence="3 4" id="KW-0574">Periplasm</keyword>
<dbReference type="PANTHER" id="PTHR36307:SF1">
    <property type="entry name" value="FLAGELLA BASAL BODY P-RING FORMATION PROTEIN FLGA"/>
    <property type="match status" value="1"/>
</dbReference>
<comment type="similarity">
    <text evidence="4">Belongs to the FlgA family.</text>
</comment>
<dbReference type="Gene3D" id="2.30.30.760">
    <property type="match status" value="1"/>
</dbReference>
<evidence type="ECO:0000259" key="5">
    <source>
        <dbReference type="SMART" id="SM00858"/>
    </source>
</evidence>
<dbReference type="Pfam" id="PF13144">
    <property type="entry name" value="ChapFlgA"/>
    <property type="match status" value="1"/>
</dbReference>
<feature type="domain" description="SAF" evidence="5">
    <location>
        <begin position="119"/>
        <end position="181"/>
    </location>
</feature>
<keyword evidence="6" id="KW-0282">Flagellum</keyword>
<dbReference type="InterPro" id="IPR017585">
    <property type="entry name" value="SAF_FlgA"/>
</dbReference>
<keyword evidence="2" id="KW-0732">Signal</keyword>
<comment type="caution">
    <text evidence="6">The sequence shown here is derived from an EMBL/GenBank/DDBJ whole genome shotgun (WGS) entry which is preliminary data.</text>
</comment>
<keyword evidence="4" id="KW-1005">Bacterial flagellum biogenesis</keyword>
<dbReference type="Gene3D" id="3.90.1210.10">
    <property type="entry name" value="Antifreeze-like/N-acetylneuraminic acid synthase C-terminal domain"/>
    <property type="match status" value="1"/>
</dbReference>
<dbReference type="InterPro" id="IPR041231">
    <property type="entry name" value="FlgA_N"/>
</dbReference>
<dbReference type="NCBIfam" id="TIGR03170">
    <property type="entry name" value="flgA_cterm"/>
    <property type="match status" value="1"/>
</dbReference>
<dbReference type="STRING" id="1293045.H663_15235"/>
<keyword evidence="6" id="KW-0966">Cell projection</keyword>
<dbReference type="SMART" id="SM00858">
    <property type="entry name" value="SAF"/>
    <property type="match status" value="1"/>
</dbReference>
<dbReference type="EMBL" id="LFYT02000024">
    <property type="protein sequence ID" value="PVE41759.1"/>
    <property type="molecule type" value="Genomic_DNA"/>
</dbReference>
<name>A0A2T7UAR1_9BURK</name>
<dbReference type="InterPro" id="IPR039246">
    <property type="entry name" value="Flagellar_FlgA"/>
</dbReference>
<comment type="subcellular location">
    <subcellularLocation>
        <location evidence="1 4">Periplasm</location>
    </subcellularLocation>
</comment>
<dbReference type="Proteomes" id="UP000037507">
    <property type="component" value="Unassembled WGS sequence"/>
</dbReference>
<gene>
    <name evidence="6" type="ORF">H663_015615</name>
</gene>
<protein>
    <recommendedName>
        <fullName evidence="4">Flagella basal body P-ring formation protein FlgA</fullName>
    </recommendedName>
</protein>
<proteinExistence type="inferred from homology"/>
<dbReference type="Pfam" id="PF17656">
    <property type="entry name" value="ChapFlgA_N"/>
    <property type="match status" value="1"/>
</dbReference>
<evidence type="ECO:0000313" key="7">
    <source>
        <dbReference type="Proteomes" id="UP000037507"/>
    </source>
</evidence>
<comment type="function">
    <text evidence="4">Involved in the assembly process of the P-ring formation. It may associate with FlgF on the rod constituting a structure essential for the P-ring assembly or may act as a modulator protein for the P-ring assembly.</text>
</comment>
<evidence type="ECO:0000256" key="3">
    <source>
        <dbReference type="ARBA" id="ARBA00022764"/>
    </source>
</evidence>
<keyword evidence="7" id="KW-1185">Reference proteome</keyword>
<organism evidence="6 7">
    <name type="scientific">Limnohabitans planktonicus II-D5</name>
    <dbReference type="NCBI Taxonomy" id="1293045"/>
    <lineage>
        <taxon>Bacteria</taxon>
        <taxon>Pseudomonadati</taxon>
        <taxon>Pseudomonadota</taxon>
        <taxon>Betaproteobacteria</taxon>
        <taxon>Burkholderiales</taxon>
        <taxon>Comamonadaceae</taxon>
        <taxon>Limnohabitans</taxon>
    </lineage>
</organism>
<sequence length="243" mass="26646">MKTLEEFALNWIYKNTTLAALGLYACLSTAQTDNDWRALTQSWIASELQSSKSKLPKNLRMDIQVGQLDTRLSLSPCEKVEPFLPAGTVLWGRSRIGLRCASHDARWQVFMPITIKAYGPALTVVRYLPAGTLLTSEHVQEAEVDWAANASPIVLASQDWLGKSLSRNVSMGEALRASLLQSPPAFAAGTKVKLLLQAPGFELASEGQSLSPGKLGEPIRVRLDNGRIVTGKVVDERTVWIPF</sequence>
<dbReference type="PANTHER" id="PTHR36307">
    <property type="entry name" value="FLAGELLA BASAL BODY P-RING FORMATION PROTEIN FLGA"/>
    <property type="match status" value="1"/>
</dbReference>
<dbReference type="InterPro" id="IPR013974">
    <property type="entry name" value="SAF"/>
</dbReference>
<evidence type="ECO:0000256" key="2">
    <source>
        <dbReference type="ARBA" id="ARBA00022729"/>
    </source>
</evidence>
<dbReference type="GO" id="GO:0044780">
    <property type="term" value="P:bacterial-type flagellum assembly"/>
    <property type="evidence" value="ECO:0007669"/>
    <property type="project" value="InterPro"/>
</dbReference>
<evidence type="ECO:0000256" key="4">
    <source>
        <dbReference type="RuleBase" id="RU362063"/>
    </source>
</evidence>
<dbReference type="PROSITE" id="PS51257">
    <property type="entry name" value="PROKAR_LIPOPROTEIN"/>
    <property type="match status" value="1"/>
</dbReference>
<accession>A0A2T7UAR1</accession>
<dbReference type="GO" id="GO:0042597">
    <property type="term" value="C:periplasmic space"/>
    <property type="evidence" value="ECO:0007669"/>
    <property type="project" value="UniProtKB-SubCell"/>
</dbReference>
<evidence type="ECO:0000256" key="1">
    <source>
        <dbReference type="ARBA" id="ARBA00004418"/>
    </source>
</evidence>
<dbReference type="AlphaFoldDB" id="A0A2T7UAR1"/>
<keyword evidence="6" id="KW-0969">Cilium</keyword>